<dbReference type="PANTHER" id="PTHR43866:SF4">
    <property type="entry name" value="MALONATE-SEMIALDEHYDE DEHYDROGENASE"/>
    <property type="match status" value="1"/>
</dbReference>
<keyword evidence="2 5" id="KW-0560">Oxidoreductase</keyword>
<evidence type="ECO:0000256" key="3">
    <source>
        <dbReference type="ARBA" id="ARBA00023027"/>
    </source>
</evidence>
<dbReference type="FunFam" id="3.40.309.10:FF:000002">
    <property type="entry name" value="Methylmalonate-semialdehyde dehydrogenase (Acylating)"/>
    <property type="match status" value="1"/>
</dbReference>
<name>A0A7W8D3P9_9GAMM</name>
<dbReference type="PROSITE" id="PS00070">
    <property type="entry name" value="ALDEHYDE_DEHYDR_CYS"/>
    <property type="match status" value="1"/>
</dbReference>
<gene>
    <name evidence="5" type="ORF">HNQ52_000423</name>
</gene>
<dbReference type="EC" id="1.2.1.27" evidence="1"/>
<evidence type="ECO:0000313" key="6">
    <source>
        <dbReference type="Proteomes" id="UP000521199"/>
    </source>
</evidence>
<sequence>MSVPIRSVPAAAVPQIIPHVIAGVRVGADAASAPVFNPATGAQSGVLPLADASVVATAVAAAKAAFPAWSATPPLRRARVLFKFRELLDARASELAAAITAEHGKTHSDALGEVARGIEVVEFACGIPHLLKGEVTENVGAQIDAHSVRQPLGVVAGITPFNFPAMVPLWMAPIAIACGNTFILKPSERDPSATLLLADWLAEAGLPAGVFNVVHGDKVAVDALLEHPDVAAISFVGSTPIAKYIHETATKHGKRVQALGGAKNHMLVMPDADLDQVADALMGAGYGSAGERCMAISVAVAVGDAVADALVAKLAPRVRALKIGNGMTSGMDMGPLVTAAHRDRVRGYVDLGVSEGADLVVDGRGFSLPDAPDGFFLGGCLFDRVTPAMRIHREEIFGPVLCVVRVDTYEEALQLINAHEYGNGTAIFTRDGDAARDFVHRVQVGMVGVNVPIPVPSAFHSFGGWKASLFGDHHVYGPEGVRFYTKLKAVTTRWPTSIRAGAQFVMPTGG</sequence>
<evidence type="ECO:0000313" key="5">
    <source>
        <dbReference type="EMBL" id="MBB5206907.1"/>
    </source>
</evidence>
<dbReference type="Proteomes" id="UP000521199">
    <property type="component" value="Unassembled WGS sequence"/>
</dbReference>
<dbReference type="InterPro" id="IPR016162">
    <property type="entry name" value="Ald_DH_N"/>
</dbReference>
<dbReference type="InterPro" id="IPR016161">
    <property type="entry name" value="Ald_DH/histidinol_DH"/>
</dbReference>
<feature type="domain" description="Aldehyde dehydrogenase" evidence="4">
    <location>
        <begin position="31"/>
        <end position="490"/>
    </location>
</feature>
<keyword evidence="3" id="KW-0520">NAD</keyword>
<dbReference type="RefSeq" id="WP_183959322.1">
    <property type="nucleotide sequence ID" value="NZ_JACHHP010000001.1"/>
</dbReference>
<dbReference type="PANTHER" id="PTHR43866">
    <property type="entry name" value="MALONATE-SEMIALDEHYDE DEHYDROGENASE"/>
    <property type="match status" value="1"/>
</dbReference>
<dbReference type="FunFam" id="3.40.605.10:FF:000003">
    <property type="entry name" value="Methylmalonate-semialdehyde dehydrogenase [acylating]"/>
    <property type="match status" value="1"/>
</dbReference>
<dbReference type="InterPro" id="IPR016163">
    <property type="entry name" value="Ald_DH_C"/>
</dbReference>
<protein>
    <recommendedName>
        <fullName evidence="1">methylmalonate-semialdehyde dehydrogenase (CoA acylating)</fullName>
        <ecNumber evidence="1">1.2.1.27</ecNumber>
    </recommendedName>
</protein>
<evidence type="ECO:0000256" key="2">
    <source>
        <dbReference type="ARBA" id="ARBA00023002"/>
    </source>
</evidence>
<dbReference type="InterPro" id="IPR015590">
    <property type="entry name" value="Aldehyde_DH_dom"/>
</dbReference>
<dbReference type="SUPFAM" id="SSF53720">
    <property type="entry name" value="ALDH-like"/>
    <property type="match status" value="1"/>
</dbReference>
<proteinExistence type="predicted"/>
<dbReference type="Pfam" id="PF00171">
    <property type="entry name" value="Aldedh"/>
    <property type="match status" value="1"/>
</dbReference>
<accession>A0A7W8D3P9</accession>
<organism evidence="5 6">
    <name type="scientific">Chiayiivirga flava</name>
    <dbReference type="NCBI Taxonomy" id="659595"/>
    <lineage>
        <taxon>Bacteria</taxon>
        <taxon>Pseudomonadati</taxon>
        <taxon>Pseudomonadota</taxon>
        <taxon>Gammaproteobacteria</taxon>
        <taxon>Lysobacterales</taxon>
        <taxon>Lysobacteraceae</taxon>
        <taxon>Chiayiivirga</taxon>
    </lineage>
</organism>
<dbReference type="InterPro" id="IPR016160">
    <property type="entry name" value="Ald_DH_CS_CYS"/>
</dbReference>
<dbReference type="CDD" id="cd07085">
    <property type="entry name" value="ALDH_F6_MMSDH"/>
    <property type="match status" value="1"/>
</dbReference>
<dbReference type="EMBL" id="JACHHP010000001">
    <property type="protein sequence ID" value="MBB5206907.1"/>
    <property type="molecule type" value="Genomic_DNA"/>
</dbReference>
<dbReference type="GO" id="GO:0004491">
    <property type="term" value="F:methylmalonate-semialdehyde dehydrogenase (acylating, NAD) activity"/>
    <property type="evidence" value="ECO:0007669"/>
    <property type="project" value="UniProtKB-EC"/>
</dbReference>
<dbReference type="InterPro" id="IPR010061">
    <property type="entry name" value="MeMal-semiAld_DH"/>
</dbReference>
<keyword evidence="6" id="KW-1185">Reference proteome</keyword>
<reference evidence="5 6" key="1">
    <citation type="submission" date="2020-08" db="EMBL/GenBank/DDBJ databases">
        <title>Genomic Encyclopedia of Type Strains, Phase IV (KMG-IV): sequencing the most valuable type-strain genomes for metagenomic binning, comparative biology and taxonomic classification.</title>
        <authorList>
            <person name="Goeker M."/>
        </authorList>
    </citation>
    <scope>NUCLEOTIDE SEQUENCE [LARGE SCALE GENOMIC DNA]</scope>
    <source>
        <strain evidence="5 6">DSM 24163</strain>
    </source>
</reference>
<dbReference type="NCBIfam" id="TIGR01722">
    <property type="entry name" value="MMSDH"/>
    <property type="match status" value="1"/>
</dbReference>
<evidence type="ECO:0000259" key="4">
    <source>
        <dbReference type="Pfam" id="PF00171"/>
    </source>
</evidence>
<dbReference type="GO" id="GO:0006574">
    <property type="term" value="P:L-valine catabolic process"/>
    <property type="evidence" value="ECO:0007669"/>
    <property type="project" value="TreeGrafter"/>
</dbReference>
<evidence type="ECO:0000256" key="1">
    <source>
        <dbReference type="ARBA" id="ARBA00013048"/>
    </source>
</evidence>
<dbReference type="GO" id="GO:0006210">
    <property type="term" value="P:thymine catabolic process"/>
    <property type="evidence" value="ECO:0007669"/>
    <property type="project" value="TreeGrafter"/>
</dbReference>
<comment type="caution">
    <text evidence="5">The sequence shown here is derived from an EMBL/GenBank/DDBJ whole genome shotgun (WGS) entry which is preliminary data.</text>
</comment>
<dbReference type="Gene3D" id="3.40.309.10">
    <property type="entry name" value="Aldehyde Dehydrogenase, Chain A, domain 2"/>
    <property type="match status" value="1"/>
</dbReference>
<dbReference type="Gene3D" id="3.40.605.10">
    <property type="entry name" value="Aldehyde Dehydrogenase, Chain A, domain 1"/>
    <property type="match status" value="1"/>
</dbReference>
<dbReference type="AlphaFoldDB" id="A0A7W8D3P9"/>